<name>A0A7S1VZZ6_ALECA</name>
<sequence>MQGQRTAVAARDWAPLAAARARGFRPPPGLCIPAPPGLGMPPPPGLDLPTPAALCVPCDDVDIRDLLSIKLSMMRLEETKDDDLWESDHSTAEPSEVFATLSRTSSAEKVFSLPPTPPGSVPVTEPLASMEVPRPMGSKPGMVLKLENALLQSSNPVATGRAQRTPNPSAYEPGEALAKASAPTVVLDLAGALGCGPAAAVPPPPPAPRRDTMLKLPSAGSALHGTGECRPCDFMYRTDNCREGAACRFCHLCGPQAVRQRRKQRRALLRTGRQAVVNSAP</sequence>
<gene>
    <name evidence="1" type="ORF">ACAT0790_LOCUS27180</name>
</gene>
<organism evidence="1">
    <name type="scientific">Alexandrium catenella</name>
    <name type="common">Red tide dinoflagellate</name>
    <name type="synonym">Gonyaulax catenella</name>
    <dbReference type="NCBI Taxonomy" id="2925"/>
    <lineage>
        <taxon>Eukaryota</taxon>
        <taxon>Sar</taxon>
        <taxon>Alveolata</taxon>
        <taxon>Dinophyceae</taxon>
        <taxon>Gonyaulacales</taxon>
        <taxon>Pyrocystaceae</taxon>
        <taxon>Alexandrium</taxon>
    </lineage>
</organism>
<dbReference type="EMBL" id="HBGE01045087">
    <property type="protein sequence ID" value="CAD9141515.1"/>
    <property type="molecule type" value="Transcribed_RNA"/>
</dbReference>
<accession>A0A7S1VZZ6</accession>
<evidence type="ECO:0000313" key="1">
    <source>
        <dbReference type="EMBL" id="CAD9141515.1"/>
    </source>
</evidence>
<evidence type="ECO:0008006" key="2">
    <source>
        <dbReference type="Google" id="ProtNLM"/>
    </source>
</evidence>
<protein>
    <recommendedName>
        <fullName evidence="2">C3H1-type domain-containing protein</fullName>
    </recommendedName>
</protein>
<reference evidence="1" key="1">
    <citation type="submission" date="2021-01" db="EMBL/GenBank/DDBJ databases">
        <authorList>
            <person name="Corre E."/>
            <person name="Pelletier E."/>
            <person name="Niang G."/>
            <person name="Scheremetjew M."/>
            <person name="Finn R."/>
            <person name="Kale V."/>
            <person name="Holt S."/>
            <person name="Cochrane G."/>
            <person name="Meng A."/>
            <person name="Brown T."/>
            <person name="Cohen L."/>
        </authorList>
    </citation>
    <scope>NUCLEOTIDE SEQUENCE</scope>
    <source>
        <strain evidence="1">OF101</strain>
    </source>
</reference>
<proteinExistence type="predicted"/>
<dbReference type="AlphaFoldDB" id="A0A7S1VZZ6"/>